<feature type="transmembrane region" description="Helical" evidence="2">
    <location>
        <begin position="210"/>
        <end position="242"/>
    </location>
</feature>
<feature type="transmembrane region" description="Helical" evidence="2">
    <location>
        <begin position="350"/>
        <end position="372"/>
    </location>
</feature>
<feature type="transmembrane region" description="Helical" evidence="2">
    <location>
        <begin position="248"/>
        <end position="270"/>
    </location>
</feature>
<dbReference type="PANTHER" id="PTHR36435:SF1">
    <property type="entry name" value="CAAX AMINO TERMINAL PROTEASE FAMILY PROTEIN"/>
    <property type="match status" value="1"/>
</dbReference>
<proteinExistence type="predicted"/>
<dbReference type="GO" id="GO:0080120">
    <property type="term" value="P:CAAX-box protein maturation"/>
    <property type="evidence" value="ECO:0007669"/>
    <property type="project" value="UniProtKB-ARBA"/>
</dbReference>
<name>A0A1V8PSC5_9BIFI</name>
<feature type="transmembrane region" description="Helical" evidence="2">
    <location>
        <begin position="55"/>
        <end position="73"/>
    </location>
</feature>
<evidence type="ECO:0000259" key="3">
    <source>
        <dbReference type="Pfam" id="PF02517"/>
    </source>
</evidence>
<evidence type="ECO:0000313" key="4">
    <source>
        <dbReference type="EMBL" id="OQM51524.1"/>
    </source>
</evidence>
<accession>A0A1V8PSC5</accession>
<dbReference type="GO" id="GO:0006508">
    <property type="term" value="P:proteolysis"/>
    <property type="evidence" value="ECO:0007669"/>
    <property type="project" value="UniProtKB-KW"/>
</dbReference>
<dbReference type="PANTHER" id="PTHR36435">
    <property type="entry name" value="SLR1288 PROTEIN"/>
    <property type="match status" value="1"/>
</dbReference>
<feature type="domain" description="CAAX prenyl protease 2/Lysostaphin resistance protein A-like" evidence="3">
    <location>
        <begin position="175"/>
        <end position="261"/>
    </location>
</feature>
<feature type="region of interest" description="Disordered" evidence="1">
    <location>
        <begin position="1"/>
        <end position="38"/>
    </location>
</feature>
<evidence type="ECO:0000256" key="2">
    <source>
        <dbReference type="SAM" id="Phobius"/>
    </source>
</evidence>
<feature type="transmembrane region" description="Helical" evidence="2">
    <location>
        <begin position="136"/>
        <end position="158"/>
    </location>
</feature>
<sequence length="373" mass="42326">MTFPQYPQYPQRPQQPQPRQNPQQPSQYQQYSQQPQYPQPQANPYELWLRRVKSVFSRIGGSMCLMVVIWYALATVLSSVLYQVLHTTNLPNWAAYVASDVPLYLVAMPLAVLIMGKSSVIATRKFDMKPSQFFKLLVMCFPLMYAGSLIGNMLSSLLSGGNASNSVSDLAMQFDVWNVVFLVILGPLFEEWIFRKELISRTRKYGEKTAIVFSSLFFGLVHMNLFQFFYAFALGLVFGYVYVRTSKLRYSVAMHMFVNFMGGVVAPWVVKNIDIDSLMNVLTSAENGDGTAMMQWIDQNATGMMIFGIYMLLYYGLIIAGVVLLIRERKNFEFYTAPEELPRGVRTGTAIMNVGVITYIVVAVIITAINLMM</sequence>
<dbReference type="InterPro" id="IPR052710">
    <property type="entry name" value="CAAX_protease"/>
</dbReference>
<dbReference type="SUPFAM" id="SSF81995">
    <property type="entry name" value="beta-sandwich domain of Sec23/24"/>
    <property type="match status" value="1"/>
</dbReference>
<evidence type="ECO:0000313" key="5">
    <source>
        <dbReference type="Proteomes" id="UP000192666"/>
    </source>
</evidence>
<keyword evidence="4" id="KW-0378">Hydrolase</keyword>
<reference evidence="4 5" key="1">
    <citation type="submission" date="2017-03" db="EMBL/GenBank/DDBJ databases">
        <title>Maternal inheritance of bifidobacteria.</title>
        <authorList>
            <person name="Lugli G.A."/>
            <person name="Duranti S."/>
            <person name="Milani C."/>
            <person name="Mancabelli L."/>
        </authorList>
    </citation>
    <scope>NUCLEOTIDE SEQUENCE [LARGE SCALE GENOMIC DNA]</scope>
    <source>
        <strain evidence="4 5">1899B</strain>
    </source>
</reference>
<organism evidence="4 5">
    <name type="scientific">Bifidobacterium catenulatum</name>
    <dbReference type="NCBI Taxonomy" id="1686"/>
    <lineage>
        <taxon>Bacteria</taxon>
        <taxon>Bacillati</taxon>
        <taxon>Actinomycetota</taxon>
        <taxon>Actinomycetes</taxon>
        <taxon>Bifidobacteriales</taxon>
        <taxon>Bifidobacteriaceae</taxon>
        <taxon>Bifidobacterium</taxon>
    </lineage>
</organism>
<evidence type="ECO:0000256" key="1">
    <source>
        <dbReference type="SAM" id="MobiDB-lite"/>
    </source>
</evidence>
<keyword evidence="4" id="KW-0645">Protease</keyword>
<keyword evidence="2" id="KW-0472">Membrane</keyword>
<dbReference type="RefSeq" id="WP_080788144.1">
    <property type="nucleotide sequence ID" value="NZ_NAQA01000002.1"/>
</dbReference>
<dbReference type="GO" id="GO:0004175">
    <property type="term" value="F:endopeptidase activity"/>
    <property type="evidence" value="ECO:0007669"/>
    <property type="project" value="UniProtKB-ARBA"/>
</dbReference>
<keyword evidence="2" id="KW-0812">Transmembrane</keyword>
<dbReference type="Proteomes" id="UP000192666">
    <property type="component" value="Unassembled WGS sequence"/>
</dbReference>
<gene>
    <name evidence="4" type="ORF">B5782_0214</name>
</gene>
<feature type="transmembrane region" description="Helical" evidence="2">
    <location>
        <begin position="93"/>
        <end position="115"/>
    </location>
</feature>
<dbReference type="EMBL" id="NAQA01000002">
    <property type="protein sequence ID" value="OQM51524.1"/>
    <property type="molecule type" value="Genomic_DNA"/>
</dbReference>
<protein>
    <submittedName>
        <fullName evidence="4">CAAX amino protease</fullName>
    </submittedName>
</protein>
<keyword evidence="2" id="KW-1133">Transmembrane helix</keyword>
<dbReference type="InterPro" id="IPR003675">
    <property type="entry name" value="Rce1/LyrA-like_dom"/>
</dbReference>
<feature type="transmembrane region" description="Helical" evidence="2">
    <location>
        <begin position="303"/>
        <end position="326"/>
    </location>
</feature>
<dbReference type="AlphaFoldDB" id="A0A1V8PSC5"/>
<comment type="caution">
    <text evidence="4">The sequence shown here is derived from an EMBL/GenBank/DDBJ whole genome shotgun (WGS) entry which is preliminary data.</text>
</comment>
<dbReference type="Pfam" id="PF02517">
    <property type="entry name" value="Rce1-like"/>
    <property type="match status" value="1"/>
</dbReference>